<dbReference type="GO" id="GO:0003677">
    <property type="term" value="F:DNA binding"/>
    <property type="evidence" value="ECO:0007669"/>
    <property type="project" value="InterPro"/>
</dbReference>
<dbReference type="EMBL" id="CP030918">
    <property type="protein sequence ID" value="AXC50038.1"/>
    <property type="molecule type" value="Genomic_DNA"/>
</dbReference>
<dbReference type="Gene3D" id="1.10.260.40">
    <property type="entry name" value="lambda repressor-like DNA-binding domains"/>
    <property type="match status" value="1"/>
</dbReference>
<dbReference type="OrthoDB" id="8526323at2"/>
<sequence>MTHFRPHIERAIDLLGSQAKLAEAAKCSQQQISYLLRAPSITAEMALAIEAATGGQVSKSVLRPDIFQERGAA</sequence>
<accession>A0A344PKY3</accession>
<name>A0A344PKY3_9RHOB</name>
<protein>
    <submittedName>
        <fullName evidence="1">Cro/Cl family transcriptional regulator</fullName>
    </submittedName>
</protein>
<evidence type="ECO:0000313" key="1">
    <source>
        <dbReference type="EMBL" id="AXC50038.1"/>
    </source>
</evidence>
<gene>
    <name evidence="1" type="ORF">DRW48_10350</name>
</gene>
<dbReference type="Pfam" id="PF15943">
    <property type="entry name" value="YdaS_toxin"/>
    <property type="match status" value="1"/>
</dbReference>
<dbReference type="RefSeq" id="WP_114076357.1">
    <property type="nucleotide sequence ID" value="NZ_CP030918.1"/>
</dbReference>
<evidence type="ECO:0000313" key="2">
    <source>
        <dbReference type="Proteomes" id="UP000252023"/>
    </source>
</evidence>
<dbReference type="Proteomes" id="UP000252023">
    <property type="component" value="Chromosome"/>
</dbReference>
<dbReference type="KEGG" id="pars:DRW48_10350"/>
<proteinExistence type="predicted"/>
<keyword evidence="2" id="KW-1185">Reference proteome</keyword>
<dbReference type="SUPFAM" id="SSF47413">
    <property type="entry name" value="lambda repressor-like DNA-binding domains"/>
    <property type="match status" value="1"/>
</dbReference>
<dbReference type="InterPro" id="IPR031856">
    <property type="entry name" value="YdaS_toxin-like"/>
</dbReference>
<dbReference type="InterPro" id="IPR010982">
    <property type="entry name" value="Lambda_DNA-bd_dom_sf"/>
</dbReference>
<organism evidence="1 2">
    <name type="scientific">Paracoccus suum</name>
    <dbReference type="NCBI Taxonomy" id="2259340"/>
    <lineage>
        <taxon>Bacteria</taxon>
        <taxon>Pseudomonadati</taxon>
        <taxon>Pseudomonadota</taxon>
        <taxon>Alphaproteobacteria</taxon>
        <taxon>Rhodobacterales</taxon>
        <taxon>Paracoccaceae</taxon>
        <taxon>Paracoccus</taxon>
    </lineage>
</organism>
<dbReference type="AlphaFoldDB" id="A0A344PKY3"/>
<reference evidence="2" key="1">
    <citation type="submission" date="2018-07" db="EMBL/GenBank/DDBJ databases">
        <title>Genome sequencing of Paracoccus sp. SC2-6.</title>
        <authorList>
            <person name="Heo J."/>
            <person name="Kim S.-J."/>
            <person name="Kwon S.-W."/>
        </authorList>
    </citation>
    <scope>NUCLEOTIDE SEQUENCE [LARGE SCALE GENOMIC DNA]</scope>
    <source>
        <strain evidence="2">SC2-6</strain>
    </source>
</reference>